<evidence type="ECO:0000256" key="1">
    <source>
        <dbReference type="ARBA" id="ARBA00022669"/>
    </source>
</evidence>
<dbReference type="Gene3D" id="2.170.140.10">
    <property type="entry name" value="Chitin binding domain"/>
    <property type="match status" value="4"/>
</dbReference>
<dbReference type="PANTHER" id="PTHR23301:SF0">
    <property type="entry name" value="CHITIN-BINDING TYPE-2 DOMAIN-CONTAINING PROTEIN-RELATED"/>
    <property type="match status" value="1"/>
</dbReference>
<dbReference type="OrthoDB" id="6020543at2759"/>
<name>A0A9Q0S6N3_9DIPT</name>
<feature type="domain" description="Chitin-binding type-2" evidence="8">
    <location>
        <begin position="153"/>
        <end position="210"/>
    </location>
</feature>
<gene>
    <name evidence="9" type="primary">Aper1_1</name>
    <name evidence="9" type="ORF">Bhyg_02450</name>
</gene>
<dbReference type="SUPFAM" id="SSF57625">
    <property type="entry name" value="Invertebrate chitin-binding proteins"/>
    <property type="match status" value="4"/>
</dbReference>
<evidence type="ECO:0000256" key="5">
    <source>
        <dbReference type="ARBA" id="ARBA00023180"/>
    </source>
</evidence>
<reference evidence="9" key="1">
    <citation type="submission" date="2022-07" db="EMBL/GenBank/DDBJ databases">
        <authorList>
            <person name="Trinca V."/>
            <person name="Uliana J.V.C."/>
            <person name="Torres T.T."/>
            <person name="Ward R.J."/>
            <person name="Monesi N."/>
        </authorList>
    </citation>
    <scope>NUCLEOTIDE SEQUENCE</scope>
    <source>
        <strain evidence="9">HSMRA1968</strain>
        <tissue evidence="9">Whole embryos</tissue>
    </source>
</reference>
<keyword evidence="10" id="KW-1185">Reference proteome</keyword>
<dbReference type="PROSITE" id="PS50940">
    <property type="entry name" value="CHIT_BIND_II"/>
    <property type="match status" value="4"/>
</dbReference>
<feature type="signal peptide" evidence="7">
    <location>
        <begin position="1"/>
        <end position="17"/>
    </location>
</feature>
<accession>A0A9Q0S6N3</accession>
<feature type="domain" description="Chitin-binding type-2" evidence="8">
    <location>
        <begin position="76"/>
        <end position="132"/>
    </location>
</feature>
<proteinExistence type="predicted"/>
<dbReference type="EMBL" id="WJQU01000001">
    <property type="protein sequence ID" value="KAJ6647229.1"/>
    <property type="molecule type" value="Genomic_DNA"/>
</dbReference>
<evidence type="ECO:0000259" key="8">
    <source>
        <dbReference type="PROSITE" id="PS50940"/>
    </source>
</evidence>
<feature type="domain" description="Chitin-binding type-2" evidence="8">
    <location>
        <begin position="19"/>
        <end position="75"/>
    </location>
</feature>
<evidence type="ECO:0000256" key="7">
    <source>
        <dbReference type="SAM" id="SignalP"/>
    </source>
</evidence>
<dbReference type="Proteomes" id="UP001151699">
    <property type="component" value="Chromosome A"/>
</dbReference>
<comment type="caution">
    <text evidence="9">The sequence shown here is derived from an EMBL/GenBank/DDBJ whole genome shotgun (WGS) entry which is preliminary data.</text>
</comment>
<evidence type="ECO:0000313" key="10">
    <source>
        <dbReference type="Proteomes" id="UP001151699"/>
    </source>
</evidence>
<keyword evidence="2 7" id="KW-0732">Signal</keyword>
<dbReference type="InterPro" id="IPR002557">
    <property type="entry name" value="Chitin-bd_dom"/>
</dbReference>
<dbReference type="Pfam" id="PF01607">
    <property type="entry name" value="CBM_14"/>
    <property type="match status" value="4"/>
</dbReference>
<feature type="region of interest" description="Disordered" evidence="6">
    <location>
        <begin position="131"/>
        <end position="150"/>
    </location>
</feature>
<keyword evidence="1" id="KW-0147">Chitin-binding</keyword>
<dbReference type="GO" id="GO:0005576">
    <property type="term" value="C:extracellular region"/>
    <property type="evidence" value="ECO:0007669"/>
    <property type="project" value="InterPro"/>
</dbReference>
<dbReference type="InterPro" id="IPR036508">
    <property type="entry name" value="Chitin-bd_dom_sf"/>
</dbReference>
<feature type="chain" id="PRO_5040202291" evidence="7">
    <location>
        <begin position="18"/>
        <end position="285"/>
    </location>
</feature>
<keyword evidence="4" id="KW-1015">Disulfide bond</keyword>
<protein>
    <submittedName>
        <fullName evidence="9">Peritrophin-1</fullName>
    </submittedName>
</protein>
<dbReference type="GO" id="GO:0008061">
    <property type="term" value="F:chitin binding"/>
    <property type="evidence" value="ECO:0007669"/>
    <property type="project" value="UniProtKB-KW"/>
</dbReference>
<evidence type="ECO:0000256" key="3">
    <source>
        <dbReference type="ARBA" id="ARBA00022737"/>
    </source>
</evidence>
<dbReference type="PANTHER" id="PTHR23301">
    <property type="entry name" value="CHITIN BINDING PERITROPHIN-A"/>
    <property type="match status" value="1"/>
</dbReference>
<evidence type="ECO:0000313" key="9">
    <source>
        <dbReference type="EMBL" id="KAJ6647229.1"/>
    </source>
</evidence>
<keyword evidence="5" id="KW-0325">Glycoprotein</keyword>
<dbReference type="AlphaFoldDB" id="A0A9Q0S6N3"/>
<evidence type="ECO:0000256" key="4">
    <source>
        <dbReference type="ARBA" id="ARBA00023157"/>
    </source>
</evidence>
<organism evidence="9 10">
    <name type="scientific">Pseudolycoriella hygida</name>
    <dbReference type="NCBI Taxonomy" id="35572"/>
    <lineage>
        <taxon>Eukaryota</taxon>
        <taxon>Metazoa</taxon>
        <taxon>Ecdysozoa</taxon>
        <taxon>Arthropoda</taxon>
        <taxon>Hexapoda</taxon>
        <taxon>Insecta</taxon>
        <taxon>Pterygota</taxon>
        <taxon>Neoptera</taxon>
        <taxon>Endopterygota</taxon>
        <taxon>Diptera</taxon>
        <taxon>Nematocera</taxon>
        <taxon>Sciaroidea</taxon>
        <taxon>Sciaridae</taxon>
        <taxon>Pseudolycoriella</taxon>
    </lineage>
</organism>
<sequence>MKILLFIGFLTIGVVSSQEFGCPPDGIHALKYPGSCRRFIRCLFGNGIVQECAAGLYFDIVRGQCNTAEAADCNPCRSNAADQVTFTRDPFNCTRFSMCIGAVLSENACGVGLYFDPTTNTCARAENVDCPNSDSTTTTTTRSPDDEIDPGADGACDLDANFEIIASPSSCERYTICTCGHPNPRTCPPGLIFDVTTQSCNTREQGKCLYDSVPPCPPGTVEIFAHPFDCRHLVFCIYGTATLEACAPGLEVNRRTNKCDFRHIAQCSSQQAPTYSQLMSGMTFI</sequence>
<feature type="domain" description="Chitin-binding type-2" evidence="8">
    <location>
        <begin position="213"/>
        <end position="269"/>
    </location>
</feature>
<dbReference type="SMART" id="SM00494">
    <property type="entry name" value="ChtBD2"/>
    <property type="match status" value="4"/>
</dbReference>
<keyword evidence="3" id="KW-0677">Repeat</keyword>
<evidence type="ECO:0000256" key="2">
    <source>
        <dbReference type="ARBA" id="ARBA00022729"/>
    </source>
</evidence>
<evidence type="ECO:0000256" key="6">
    <source>
        <dbReference type="SAM" id="MobiDB-lite"/>
    </source>
</evidence>
<dbReference type="InterPro" id="IPR051940">
    <property type="entry name" value="Chitin_bind-dev_reg"/>
</dbReference>